<name>A0ABX8WB44_9HYPH</name>
<dbReference type="EMBL" id="CP080590">
    <property type="protein sequence ID" value="QYO75663.1"/>
    <property type="molecule type" value="Genomic_DNA"/>
</dbReference>
<dbReference type="InterPro" id="IPR015330">
    <property type="entry name" value="DNA_primase/pol_bifunc_N"/>
</dbReference>
<feature type="domain" description="DNA primase/polymerase bifunctional N-terminal" evidence="2">
    <location>
        <begin position="40"/>
        <end position="218"/>
    </location>
</feature>
<feature type="region of interest" description="Disordered" evidence="1">
    <location>
        <begin position="1169"/>
        <end position="1192"/>
    </location>
</feature>
<evidence type="ECO:0000256" key="1">
    <source>
        <dbReference type="SAM" id="MobiDB-lite"/>
    </source>
</evidence>
<dbReference type="SMART" id="SM00943">
    <property type="entry name" value="Prim-Pol"/>
    <property type="match status" value="1"/>
</dbReference>
<reference evidence="3 4" key="1">
    <citation type="submission" date="2021-08" db="EMBL/GenBank/DDBJ databases">
        <title>Devosia salina sp. nov., isolated from the South China Sea sediment.</title>
        <authorList>
            <person name="Zhou Z."/>
        </authorList>
    </citation>
    <scope>NUCLEOTIDE SEQUENCE [LARGE SCALE GENOMIC DNA]</scope>
    <source>
        <strain evidence="3 4">SCS-3</strain>
    </source>
</reference>
<sequence>MTDALDDALASSFPIDTTGTSRRGTEWLTTPGQLYFGVVASRMRKLGWAVLPQDRDGRRLPSIIAGERIKWKQYQTTPPTQEVTDRWCTLAPTANAAILLGEVSGNTICLDLDITDFDLSLQIQEIAEEILGLSPFRRVGKRPKMALFYRMEAAELPRSAVYYLMEADGQTRSDHMIELQTSGKMMTVYGPHHETGDMLKWRADLPWHVGPEAAPLITPDQLQAFLDAVEAVRAFHRNAGGADVTFDYVDADGIDLPRVRSAGGAWVEDADGFVEGGREKYIFSIAMRTVRSNPSACIDERGIAKLKKAIFDEALRTMRTTGKWSEAHIRSDVSEKVSRFAAQVAAGTLSPIVRETTVLPTDELSKQISKGKNKICGSDETFAWLPAGRKLISLGFTKASEDYKQAWALKSDRSSIHAMVAGTIRSGLDHFFDDIRLQRKNGAVYLVKAPTGAGKTDHTLKRILRDPDAIADGSLPLDQRRGPLLFLMPTYNNISEIRDRALAMGLDPEMSDAELESAAAERGVVFEGEVDKEIERLRGLAEGSPVRTMVYRGKKAAGCAFPERMQMLIDADIGSSGMCKSTIKNQDGEREDSFCVHYSTCEAIKQRAEIANAHVVFMARAFLTLTIPEELKTVRGVIIDEAIWDMLAHTNVFPIAALRGTRPNPSQTKAEKEAGVNPHELVERRGEVADLVIKALESGKDPALHIRDKRPINCLELVRDAMRVCSSAIQNGQTVRPGMADHDFLDLIAQPKSNHVKAEHRLWSLVLERLETIVLDELSGREPRRDTRIQFIRHDDAEPVVRLSWRTEPNWAEVPVLLLDASGNRLILERVFGGREIKVFECENDPNLRAIAFPDRSMAVTKLLGRAGQDELETAKALLAIRRMITAICAAHSIGRVIIATTKPVRQIICAEWVPPANADFMHDGATAGLDFAKSHVAAISLGRTELPITTVDGLVAALTYDLPEPEMPIDYLGTGKDLQDNPLQPRKVGRKTRMRDGRHLITQHQAHAGTYARAVQEQAREEAIRQRVGRLRGVYRDDPAAVYLIGEAMPDDVVLDDIRSYADMETGFGLLDIARRCDGILCADMIAKLAPDQYTVGAAQKDIDKLSPHLLKSYRWIGYATDAGEQKLAHVPIHFDDFADERTFVKWAKALKLPHGQVNKGEQLIATVPPHAPRPHDQIEESLGTVEERREEEESFRRRIFESAMSLGEYRPASMAPIGKQPALYRVHPHEPEKAEIGAIHLMRLIKGITDVPADTGIEANAIAMETSDDFSLGACISATIQKAGKVSPLIATVVPKEVLQAAKTPCLRREINRRL</sequence>
<keyword evidence="4" id="KW-1185">Reference proteome</keyword>
<accession>A0ABX8WB44</accession>
<evidence type="ECO:0000313" key="3">
    <source>
        <dbReference type="EMBL" id="QYO75663.1"/>
    </source>
</evidence>
<gene>
    <name evidence="3" type="ORF">K1X15_13600</name>
</gene>
<proteinExistence type="predicted"/>
<dbReference type="RefSeq" id="WP_220304158.1">
    <property type="nucleotide sequence ID" value="NZ_CP080590.1"/>
</dbReference>
<dbReference type="Proteomes" id="UP000825799">
    <property type="component" value="Chromosome"/>
</dbReference>
<organism evidence="3 4">
    <name type="scientific">Devosia salina</name>
    <dbReference type="NCBI Taxonomy" id="2860336"/>
    <lineage>
        <taxon>Bacteria</taxon>
        <taxon>Pseudomonadati</taxon>
        <taxon>Pseudomonadota</taxon>
        <taxon>Alphaproteobacteria</taxon>
        <taxon>Hyphomicrobiales</taxon>
        <taxon>Devosiaceae</taxon>
        <taxon>Devosia</taxon>
    </lineage>
</organism>
<dbReference type="Pfam" id="PF09250">
    <property type="entry name" value="Prim-Pol"/>
    <property type="match status" value="1"/>
</dbReference>
<protein>
    <submittedName>
        <fullName evidence="3">Bifunctional DNA primase/polymerase</fullName>
    </submittedName>
</protein>
<evidence type="ECO:0000313" key="4">
    <source>
        <dbReference type="Proteomes" id="UP000825799"/>
    </source>
</evidence>
<evidence type="ECO:0000259" key="2">
    <source>
        <dbReference type="SMART" id="SM00943"/>
    </source>
</evidence>